<feature type="transmembrane region" description="Helical" evidence="2">
    <location>
        <begin position="63"/>
        <end position="82"/>
    </location>
</feature>
<feature type="region of interest" description="Disordered" evidence="1">
    <location>
        <begin position="247"/>
        <end position="315"/>
    </location>
</feature>
<protein>
    <recommendedName>
        <fullName evidence="6">Transmembrane protein</fullName>
    </recommendedName>
</protein>
<evidence type="ECO:0000256" key="3">
    <source>
        <dbReference type="SAM" id="SignalP"/>
    </source>
</evidence>
<gene>
    <name evidence="4" type="ORF">G6O67_004906</name>
</gene>
<evidence type="ECO:0000256" key="1">
    <source>
        <dbReference type="SAM" id="MobiDB-lite"/>
    </source>
</evidence>
<keyword evidence="5" id="KW-1185">Reference proteome</keyword>
<evidence type="ECO:0008006" key="6">
    <source>
        <dbReference type="Google" id="ProtNLM"/>
    </source>
</evidence>
<evidence type="ECO:0000313" key="5">
    <source>
        <dbReference type="Proteomes" id="UP000557566"/>
    </source>
</evidence>
<dbReference type="EMBL" id="JAAVMX010000005">
    <property type="protein sequence ID" value="KAF4508545.1"/>
    <property type="molecule type" value="Genomic_DNA"/>
</dbReference>
<evidence type="ECO:0000313" key="4">
    <source>
        <dbReference type="EMBL" id="KAF4508545.1"/>
    </source>
</evidence>
<feature type="transmembrane region" description="Helical" evidence="2">
    <location>
        <begin position="127"/>
        <end position="151"/>
    </location>
</feature>
<accession>A0A8H4PQG7</accession>
<feature type="region of interest" description="Disordered" evidence="1">
    <location>
        <begin position="203"/>
        <end position="229"/>
    </location>
</feature>
<dbReference type="OrthoDB" id="5211263at2759"/>
<feature type="signal peptide" evidence="3">
    <location>
        <begin position="1"/>
        <end position="31"/>
    </location>
</feature>
<sequence>MANHRARAQFDRAKWRLSLLLPLWALQLTLAMSMTALFSWRLGDSVKDHGQRETAGDTPAVEFAWEATNIAMSLVAACCTLFEMGKLMAESLTPWTMLVTHVVKLACALAILALDIAVYALRAEAHYSLVGLGLDALLIITAVVLSIYAILTYRRLSAYDDYARPVNFKGYGFNDDDDFSYPTRHSIVSSSDKRCSLASTRSSIRAVAPEPPSPESAGQTAPSCGSYSHRRDTQFDDYVARRSSQGSGLEAVGAAEASSSTVSVKTRSRGPSYTSEGALVAVPEEDPGCLDGSEQQQSRQPHRQALLGSRPRTGLVDADAGAVSQAAQRLLQHQG</sequence>
<name>A0A8H4PQG7_9HYPO</name>
<dbReference type="AlphaFoldDB" id="A0A8H4PQG7"/>
<proteinExistence type="predicted"/>
<feature type="chain" id="PRO_5034603708" description="Transmembrane protein" evidence="3">
    <location>
        <begin position="32"/>
        <end position="335"/>
    </location>
</feature>
<keyword evidence="2" id="KW-1133">Transmembrane helix</keyword>
<keyword evidence="3" id="KW-0732">Signal</keyword>
<keyword evidence="2" id="KW-0472">Membrane</keyword>
<reference evidence="4 5" key="1">
    <citation type="journal article" date="2020" name="Genome Biol. Evol.">
        <title>A new high-quality draft genome assembly of the Chinese cordyceps Ophiocordyceps sinensis.</title>
        <authorList>
            <person name="Shu R."/>
            <person name="Zhang J."/>
            <person name="Meng Q."/>
            <person name="Zhang H."/>
            <person name="Zhou G."/>
            <person name="Li M."/>
            <person name="Wu P."/>
            <person name="Zhao Y."/>
            <person name="Chen C."/>
            <person name="Qin Q."/>
        </authorList>
    </citation>
    <scope>NUCLEOTIDE SEQUENCE [LARGE SCALE GENOMIC DNA]</scope>
    <source>
        <strain evidence="4 5">IOZ07</strain>
    </source>
</reference>
<comment type="caution">
    <text evidence="4">The sequence shown here is derived from an EMBL/GenBank/DDBJ whole genome shotgun (WGS) entry which is preliminary data.</text>
</comment>
<evidence type="ECO:0000256" key="2">
    <source>
        <dbReference type="SAM" id="Phobius"/>
    </source>
</evidence>
<dbReference type="Proteomes" id="UP000557566">
    <property type="component" value="Unassembled WGS sequence"/>
</dbReference>
<feature type="transmembrane region" description="Helical" evidence="2">
    <location>
        <begin position="102"/>
        <end position="121"/>
    </location>
</feature>
<organism evidence="4 5">
    <name type="scientific">Ophiocordyceps sinensis</name>
    <dbReference type="NCBI Taxonomy" id="72228"/>
    <lineage>
        <taxon>Eukaryota</taxon>
        <taxon>Fungi</taxon>
        <taxon>Dikarya</taxon>
        <taxon>Ascomycota</taxon>
        <taxon>Pezizomycotina</taxon>
        <taxon>Sordariomycetes</taxon>
        <taxon>Hypocreomycetidae</taxon>
        <taxon>Hypocreales</taxon>
        <taxon>Ophiocordycipitaceae</taxon>
        <taxon>Ophiocordyceps</taxon>
    </lineage>
</organism>
<keyword evidence="2" id="KW-0812">Transmembrane</keyword>